<evidence type="ECO:0000256" key="1">
    <source>
        <dbReference type="ARBA" id="ARBA00008532"/>
    </source>
</evidence>
<evidence type="ECO:0008006" key="6">
    <source>
        <dbReference type="Google" id="ProtNLM"/>
    </source>
</evidence>
<dbReference type="NCBIfam" id="NF045659">
    <property type="entry name" value="DiMArgaseDdahMtb"/>
    <property type="match status" value="1"/>
</dbReference>
<dbReference type="GO" id="GO:0016403">
    <property type="term" value="F:dimethylargininase activity"/>
    <property type="evidence" value="ECO:0007669"/>
    <property type="project" value="TreeGrafter"/>
</dbReference>
<dbReference type="SUPFAM" id="SSF55909">
    <property type="entry name" value="Pentein"/>
    <property type="match status" value="1"/>
</dbReference>
<feature type="active site" description="Proton donor" evidence="3">
    <location>
        <position position="178"/>
    </location>
</feature>
<dbReference type="PANTHER" id="PTHR12737:SF9">
    <property type="entry name" value="DIMETHYLARGININASE"/>
    <property type="match status" value="1"/>
</dbReference>
<dbReference type="EMBL" id="OU963862">
    <property type="protein sequence ID" value="CAH0381733.1"/>
    <property type="molecule type" value="Genomic_DNA"/>
</dbReference>
<keyword evidence="2" id="KW-0378">Hydrolase</keyword>
<evidence type="ECO:0000313" key="4">
    <source>
        <dbReference type="EMBL" id="CAH0381733.1"/>
    </source>
</evidence>
<dbReference type="GO" id="GO:0016597">
    <property type="term" value="F:amino acid binding"/>
    <property type="evidence" value="ECO:0007669"/>
    <property type="project" value="TreeGrafter"/>
</dbReference>
<proteinExistence type="inferred from homology"/>
<organism evidence="4 5">
    <name type="scientific">Bemisia tabaci</name>
    <name type="common">Sweetpotato whitefly</name>
    <name type="synonym">Aleurodes tabaci</name>
    <dbReference type="NCBI Taxonomy" id="7038"/>
    <lineage>
        <taxon>Eukaryota</taxon>
        <taxon>Metazoa</taxon>
        <taxon>Ecdysozoa</taxon>
        <taxon>Arthropoda</taxon>
        <taxon>Hexapoda</taxon>
        <taxon>Insecta</taxon>
        <taxon>Pterygota</taxon>
        <taxon>Neoptera</taxon>
        <taxon>Paraneoptera</taxon>
        <taxon>Hemiptera</taxon>
        <taxon>Sternorrhyncha</taxon>
        <taxon>Aleyrodoidea</taxon>
        <taxon>Aleyrodidae</taxon>
        <taxon>Aleyrodinae</taxon>
        <taxon>Bemisia</taxon>
    </lineage>
</organism>
<keyword evidence="5" id="KW-1185">Reference proteome</keyword>
<dbReference type="Proteomes" id="UP001152759">
    <property type="component" value="Chromosome 1"/>
</dbReference>
<name>A0A9P0EY38_BEMTA</name>
<dbReference type="PANTHER" id="PTHR12737">
    <property type="entry name" value="DIMETHYLARGININE DIMETHYLAMINOHYDROLASE"/>
    <property type="match status" value="1"/>
</dbReference>
<dbReference type="InterPro" id="IPR033199">
    <property type="entry name" value="DDAH-like"/>
</dbReference>
<evidence type="ECO:0000256" key="3">
    <source>
        <dbReference type="PIRSR" id="PIRSR633199-1"/>
    </source>
</evidence>
<dbReference type="AlphaFoldDB" id="A0A9P0EY38"/>
<dbReference type="KEGG" id="btab:109044770"/>
<dbReference type="GO" id="GO:0000052">
    <property type="term" value="P:citrulline metabolic process"/>
    <property type="evidence" value="ECO:0007669"/>
    <property type="project" value="TreeGrafter"/>
</dbReference>
<dbReference type="GO" id="GO:0045429">
    <property type="term" value="P:positive regulation of nitric oxide biosynthetic process"/>
    <property type="evidence" value="ECO:0007669"/>
    <property type="project" value="TreeGrafter"/>
</dbReference>
<dbReference type="Pfam" id="PF19420">
    <property type="entry name" value="DDAH_eukar"/>
    <property type="match status" value="1"/>
</dbReference>
<evidence type="ECO:0000256" key="2">
    <source>
        <dbReference type="ARBA" id="ARBA00022801"/>
    </source>
</evidence>
<accession>A0A9P0EY38</accession>
<reference evidence="4" key="1">
    <citation type="submission" date="2021-12" db="EMBL/GenBank/DDBJ databases">
        <authorList>
            <person name="King R."/>
        </authorList>
    </citation>
    <scope>NUCLEOTIDE SEQUENCE</scope>
</reference>
<comment type="similarity">
    <text evidence="1">Belongs to the DDAH family.</text>
</comment>
<feature type="active site" description="Nucleophile" evidence="3">
    <location>
        <position position="279"/>
    </location>
</feature>
<gene>
    <name evidence="4" type="ORF">BEMITA_LOCUS1352</name>
</gene>
<sequence>MSCCARKGCPPQTRQPTKRSILMCRPTFFTVAYAINPYMNTDTPVDQAKAVAQWQTLYDTYEQLGFDLHLIDPLPGLPDMVFAANGGFVLDGIAYGAKFRHPERQPEGPAYMNWFRNFGLKVVEPAFTNEGMGDFTLVGNVILAGTGFRADVRSHEELRRVFKREVVTLKLVNPRYYHLDVALTVLDPVPVDPSSPCVAYLESAFDEASLATLRNRFPNAIIASEEDAALLALNSYSDGYNVVYPSKATNFARQLKEHGYNPIGVDLSELFLGGGSIRCCTLDLHPVGTGTSVARAS</sequence>
<dbReference type="GO" id="GO:0006525">
    <property type="term" value="P:arginine metabolic process"/>
    <property type="evidence" value="ECO:0007669"/>
    <property type="project" value="TreeGrafter"/>
</dbReference>
<dbReference type="Gene3D" id="3.75.10.10">
    <property type="entry name" value="L-arginine/glycine Amidinotransferase, Chain A"/>
    <property type="match status" value="1"/>
</dbReference>
<protein>
    <recommendedName>
        <fullName evidence="6">N-dimethylarginine dimethylaminohydrolase</fullName>
    </recommendedName>
</protein>
<evidence type="ECO:0000313" key="5">
    <source>
        <dbReference type="Proteomes" id="UP001152759"/>
    </source>
</evidence>